<dbReference type="EMBL" id="JBBPEH010000008">
    <property type="protein sequence ID" value="KAK7534923.1"/>
    <property type="molecule type" value="Genomic_DNA"/>
</dbReference>
<dbReference type="RefSeq" id="XP_066653648.1">
    <property type="nucleotide sequence ID" value="XM_066797242.1"/>
</dbReference>
<protein>
    <submittedName>
        <fullName evidence="3">Oxidoreductase</fullName>
    </submittedName>
</protein>
<dbReference type="GeneID" id="92030148"/>
<dbReference type="PANTHER" id="PTHR24321:SF12">
    <property type="entry name" value="SHORT-CHAIN DEHYDROGENASE_REDUCTASE FAMILY, PUTATIVE (AFU_ORTHOLOGUE AFUA_5G14340)-RELATED"/>
    <property type="match status" value="1"/>
</dbReference>
<dbReference type="PANTHER" id="PTHR24321">
    <property type="entry name" value="DEHYDROGENASES, SHORT CHAIN"/>
    <property type="match status" value="1"/>
</dbReference>
<evidence type="ECO:0000256" key="1">
    <source>
        <dbReference type="ARBA" id="ARBA00006484"/>
    </source>
</evidence>
<dbReference type="InterPro" id="IPR036291">
    <property type="entry name" value="NAD(P)-bd_dom_sf"/>
</dbReference>
<dbReference type="PRINTS" id="PR00081">
    <property type="entry name" value="GDHRDH"/>
</dbReference>
<gene>
    <name evidence="3" type="ORF">J3D65DRAFT_555772</name>
</gene>
<dbReference type="SUPFAM" id="SSF51735">
    <property type="entry name" value="NAD(P)-binding Rossmann-fold domains"/>
    <property type="match status" value="1"/>
</dbReference>
<accession>A0ABR1LI98</accession>
<organism evidence="3 4">
    <name type="scientific">Phyllosticta citribraziliensis</name>
    <dbReference type="NCBI Taxonomy" id="989973"/>
    <lineage>
        <taxon>Eukaryota</taxon>
        <taxon>Fungi</taxon>
        <taxon>Dikarya</taxon>
        <taxon>Ascomycota</taxon>
        <taxon>Pezizomycotina</taxon>
        <taxon>Dothideomycetes</taxon>
        <taxon>Dothideomycetes incertae sedis</taxon>
        <taxon>Botryosphaeriales</taxon>
        <taxon>Phyllostictaceae</taxon>
        <taxon>Phyllosticta</taxon>
    </lineage>
</organism>
<dbReference type="InterPro" id="IPR002347">
    <property type="entry name" value="SDR_fam"/>
</dbReference>
<keyword evidence="4" id="KW-1185">Reference proteome</keyword>
<name>A0ABR1LI98_9PEZI</name>
<dbReference type="Gene3D" id="3.40.50.720">
    <property type="entry name" value="NAD(P)-binding Rossmann-like Domain"/>
    <property type="match status" value="1"/>
</dbReference>
<evidence type="ECO:0000313" key="4">
    <source>
        <dbReference type="Proteomes" id="UP001360953"/>
    </source>
</evidence>
<evidence type="ECO:0000256" key="2">
    <source>
        <dbReference type="ARBA" id="ARBA00023002"/>
    </source>
</evidence>
<sequence>MAAILEGVAFITGAGSGLGQTIAYSLVKHGVKQFALVDSDEAGLQSTASTLEQQHSIPSTAILTLPQPATPTEESIEAAVQRAAAHFGRIDFAINETGFGGPLGGSPDTAAADFTAYLASSVGGVWLWQRAQIRQMLTQSPRDARYGRGAIVNMNSIHAHVASPPYIAAGAYVAGRHALLGLTRTEGALYAARGVRINAVCSGYYDSPLIHSSPQMEAVVQKIVDDNVPAARLADPEEVADAAVFLASPLASYVFGQGIVVDG</sequence>
<evidence type="ECO:0000313" key="3">
    <source>
        <dbReference type="EMBL" id="KAK7534923.1"/>
    </source>
</evidence>
<proteinExistence type="inferred from homology"/>
<comment type="similarity">
    <text evidence="1">Belongs to the short-chain dehydrogenases/reductases (SDR) family.</text>
</comment>
<reference evidence="3 4" key="1">
    <citation type="submission" date="2024-04" db="EMBL/GenBank/DDBJ databases">
        <title>Phyllosticta paracitricarpa is synonymous to the EU quarantine fungus P. citricarpa based on phylogenomic analyses.</title>
        <authorList>
            <consortium name="Lawrence Berkeley National Laboratory"/>
            <person name="Van ingen-buijs V.A."/>
            <person name="Van westerhoven A.C."/>
            <person name="Haridas S."/>
            <person name="Skiadas P."/>
            <person name="Martin F."/>
            <person name="Groenewald J.Z."/>
            <person name="Crous P.W."/>
            <person name="Seidl M.F."/>
        </authorList>
    </citation>
    <scope>NUCLEOTIDE SEQUENCE [LARGE SCALE GENOMIC DNA]</scope>
    <source>
        <strain evidence="3 4">CPC 17464</strain>
    </source>
</reference>
<keyword evidence="2" id="KW-0560">Oxidoreductase</keyword>
<dbReference type="Proteomes" id="UP001360953">
    <property type="component" value="Unassembled WGS sequence"/>
</dbReference>
<comment type="caution">
    <text evidence="3">The sequence shown here is derived from an EMBL/GenBank/DDBJ whole genome shotgun (WGS) entry which is preliminary data.</text>
</comment>
<dbReference type="Pfam" id="PF13561">
    <property type="entry name" value="adh_short_C2"/>
    <property type="match status" value="1"/>
</dbReference>
<dbReference type="CDD" id="cd05233">
    <property type="entry name" value="SDR_c"/>
    <property type="match status" value="1"/>
</dbReference>